<keyword evidence="2" id="KW-1185">Reference proteome</keyword>
<evidence type="ECO:0000313" key="2">
    <source>
        <dbReference type="Proteomes" id="UP001359559"/>
    </source>
</evidence>
<name>A0AAN9PLC5_CLITE</name>
<protein>
    <submittedName>
        <fullName evidence="1">Uncharacterized protein</fullName>
    </submittedName>
</protein>
<organism evidence="1 2">
    <name type="scientific">Clitoria ternatea</name>
    <name type="common">Butterfly pea</name>
    <dbReference type="NCBI Taxonomy" id="43366"/>
    <lineage>
        <taxon>Eukaryota</taxon>
        <taxon>Viridiplantae</taxon>
        <taxon>Streptophyta</taxon>
        <taxon>Embryophyta</taxon>
        <taxon>Tracheophyta</taxon>
        <taxon>Spermatophyta</taxon>
        <taxon>Magnoliopsida</taxon>
        <taxon>eudicotyledons</taxon>
        <taxon>Gunneridae</taxon>
        <taxon>Pentapetalae</taxon>
        <taxon>rosids</taxon>
        <taxon>fabids</taxon>
        <taxon>Fabales</taxon>
        <taxon>Fabaceae</taxon>
        <taxon>Papilionoideae</taxon>
        <taxon>50 kb inversion clade</taxon>
        <taxon>NPAAA clade</taxon>
        <taxon>indigoferoid/millettioid clade</taxon>
        <taxon>Phaseoleae</taxon>
        <taxon>Clitoria</taxon>
    </lineage>
</organism>
<sequence length="66" mass="7565">MFDVGEVTKEKREKETSWKQPSPFINISNISIVIIIYDLSISATDADTLMLFNYYYTQCLLPLQAG</sequence>
<gene>
    <name evidence="1" type="ORF">RJT34_13044</name>
</gene>
<evidence type="ECO:0000313" key="1">
    <source>
        <dbReference type="EMBL" id="KAK7302163.1"/>
    </source>
</evidence>
<dbReference type="EMBL" id="JAYKXN010000003">
    <property type="protein sequence ID" value="KAK7302163.1"/>
    <property type="molecule type" value="Genomic_DNA"/>
</dbReference>
<dbReference type="Proteomes" id="UP001359559">
    <property type="component" value="Unassembled WGS sequence"/>
</dbReference>
<dbReference type="AlphaFoldDB" id="A0AAN9PLC5"/>
<reference evidence="1 2" key="1">
    <citation type="submission" date="2024-01" db="EMBL/GenBank/DDBJ databases">
        <title>The genomes of 5 underutilized Papilionoideae crops provide insights into root nodulation and disease resistance.</title>
        <authorList>
            <person name="Yuan L."/>
        </authorList>
    </citation>
    <scope>NUCLEOTIDE SEQUENCE [LARGE SCALE GENOMIC DNA]</scope>
    <source>
        <strain evidence="1">LY-2023</strain>
        <tissue evidence="1">Leaf</tissue>
    </source>
</reference>
<accession>A0AAN9PLC5</accession>
<comment type="caution">
    <text evidence="1">The sequence shown here is derived from an EMBL/GenBank/DDBJ whole genome shotgun (WGS) entry which is preliminary data.</text>
</comment>
<proteinExistence type="predicted"/>